<keyword evidence="2" id="KW-1185">Reference proteome</keyword>
<evidence type="ECO:0000313" key="2">
    <source>
        <dbReference type="Proteomes" id="UP000036356"/>
    </source>
</evidence>
<comment type="caution">
    <text evidence="1">The sequence shown here is derived from an EMBL/GenBank/DDBJ whole genome shotgun (WGS) entry which is preliminary data.</text>
</comment>
<dbReference type="PATRIC" id="fig|476652.3.peg.3299"/>
<dbReference type="RefSeq" id="WP_047810961.1">
    <property type="nucleotide sequence ID" value="NZ_LDZY01000011.1"/>
</dbReference>
<organism evidence="1 2">
    <name type="scientific">Desulfosporosinus acididurans</name>
    <dbReference type="NCBI Taxonomy" id="476652"/>
    <lineage>
        <taxon>Bacteria</taxon>
        <taxon>Bacillati</taxon>
        <taxon>Bacillota</taxon>
        <taxon>Clostridia</taxon>
        <taxon>Eubacteriales</taxon>
        <taxon>Desulfitobacteriaceae</taxon>
        <taxon>Desulfosporosinus</taxon>
    </lineage>
</organism>
<dbReference type="STRING" id="476652.DEAC_c31350"/>
<evidence type="ECO:0000313" key="1">
    <source>
        <dbReference type="EMBL" id="KLU64807.1"/>
    </source>
</evidence>
<dbReference type="AlphaFoldDB" id="A0A0J1FN87"/>
<proteinExistence type="predicted"/>
<dbReference type="EMBL" id="LDZY01000011">
    <property type="protein sequence ID" value="KLU64807.1"/>
    <property type="molecule type" value="Genomic_DNA"/>
</dbReference>
<gene>
    <name evidence="1" type="ORF">DEAC_c31350</name>
</gene>
<reference evidence="1 2" key="1">
    <citation type="submission" date="2015-06" db="EMBL/GenBank/DDBJ databases">
        <title>Draft genome of the moderately acidophilic sulfate reducer Candidatus Desulfosporosinus acididurans strain M1.</title>
        <authorList>
            <person name="Poehlein A."/>
            <person name="Petzsch P."/>
            <person name="Johnson B.D."/>
            <person name="Schloemann M."/>
            <person name="Daniel R."/>
            <person name="Muehling M."/>
        </authorList>
    </citation>
    <scope>NUCLEOTIDE SEQUENCE [LARGE SCALE GENOMIC DNA]</scope>
    <source>
        <strain evidence="1 2">M1</strain>
    </source>
</reference>
<sequence length="86" mass="10109">MTRSEILIMRREELLGNLEPKNESCANYSSELIEDIDDELKEIQQYEKCRANNLTELKVLLFSLLPQNIGEDYNKIYKMVIKAARQ</sequence>
<name>A0A0J1FN87_9FIRM</name>
<dbReference type="Proteomes" id="UP000036356">
    <property type="component" value="Unassembled WGS sequence"/>
</dbReference>
<protein>
    <submittedName>
        <fullName evidence="1">Uncharacterized protein</fullName>
    </submittedName>
</protein>
<accession>A0A0J1FN87</accession>